<protein>
    <submittedName>
        <fullName evidence="8">Putative sulfate exporter family transporter</fullName>
    </submittedName>
</protein>
<dbReference type="GO" id="GO:0005886">
    <property type="term" value="C:plasma membrane"/>
    <property type="evidence" value="ECO:0007669"/>
    <property type="project" value="UniProtKB-SubCell"/>
</dbReference>
<comment type="subcellular location">
    <subcellularLocation>
        <location evidence="1">Cell membrane</location>
        <topology evidence="1">Multi-pass membrane protein</topology>
    </subcellularLocation>
</comment>
<dbReference type="PANTHER" id="PTHR30106">
    <property type="entry name" value="INNER MEMBRANE PROTEIN YEIH-RELATED"/>
    <property type="match status" value="1"/>
</dbReference>
<feature type="transmembrane region" description="Helical" evidence="7">
    <location>
        <begin position="124"/>
        <end position="147"/>
    </location>
</feature>
<dbReference type="Proteomes" id="UP000295294">
    <property type="component" value="Chromosome 1"/>
</dbReference>
<evidence type="ECO:0000256" key="7">
    <source>
        <dbReference type="SAM" id="Phobius"/>
    </source>
</evidence>
<feature type="transmembrane region" description="Helical" evidence="7">
    <location>
        <begin position="262"/>
        <end position="283"/>
    </location>
</feature>
<dbReference type="RefSeq" id="WP_135703045.1">
    <property type="nucleotide sequence ID" value="NZ_CP038634.1"/>
</dbReference>
<evidence type="ECO:0000256" key="5">
    <source>
        <dbReference type="ARBA" id="ARBA00022989"/>
    </source>
</evidence>
<keyword evidence="6 7" id="KW-0472">Membrane</keyword>
<dbReference type="Pfam" id="PF03601">
    <property type="entry name" value="Cons_hypoth698"/>
    <property type="match status" value="1"/>
</dbReference>
<reference evidence="8 9" key="1">
    <citation type="submission" date="2019-03" db="EMBL/GenBank/DDBJ databases">
        <title>Efficiently degradation of phenoxyalkanoic acid herbicides by Cupriavidus oxalaticus strain X32.</title>
        <authorList>
            <person name="Sheng X."/>
        </authorList>
    </citation>
    <scope>NUCLEOTIDE SEQUENCE [LARGE SCALE GENOMIC DNA]</scope>
    <source>
        <strain evidence="8 9">X32</strain>
    </source>
</reference>
<accession>A0A4V1BY21</accession>
<feature type="transmembrane region" description="Helical" evidence="7">
    <location>
        <begin position="38"/>
        <end position="56"/>
    </location>
</feature>
<feature type="transmembrane region" description="Helical" evidence="7">
    <location>
        <begin position="320"/>
        <end position="340"/>
    </location>
</feature>
<dbReference type="InterPro" id="IPR018383">
    <property type="entry name" value="UPF0324_pro"/>
</dbReference>
<feature type="transmembrane region" description="Helical" evidence="7">
    <location>
        <begin position="224"/>
        <end position="241"/>
    </location>
</feature>
<name>A0A4V1BY21_9BURK</name>
<evidence type="ECO:0000256" key="6">
    <source>
        <dbReference type="ARBA" id="ARBA00023136"/>
    </source>
</evidence>
<feature type="transmembrane region" description="Helical" evidence="7">
    <location>
        <begin position="159"/>
        <end position="179"/>
    </location>
</feature>
<comment type="similarity">
    <text evidence="2">Belongs to the UPF0324 family.</text>
</comment>
<sequence length="342" mass="35840">MSERFLNPGWLGTFRGYLPGMVISAVVTVAAMSLAAHYQAPVMLFALLLGMALNFLSRESSGAAGIDFSAKQVLRLGVALLGLRITASQVAALGWHSVAMVILAVALTILCGIVLARLMGFQTFFGLLTGGAVAICGASAALALSAAMPQHPLKERATLFTVISVSALSTMAMVVYPMIAQLLALPSLQAGAFIGGTIHDVAQVVGAGYSISHEAGDAATLVKLMRVAMLLPVIALAAWLSQRHQRAQGEAGKGPRPPLLPWFAVAFAVLVAINSTGWLPAGLVKAGQFASQWCLVMAMVAIGMKTHLKDILSVGWKPVALMVLETLFLAMLFYGMLVLARS</sequence>
<keyword evidence="4 7" id="KW-0812">Transmembrane</keyword>
<keyword evidence="3" id="KW-1003">Cell membrane</keyword>
<feature type="transmembrane region" description="Helical" evidence="7">
    <location>
        <begin position="12"/>
        <end position="32"/>
    </location>
</feature>
<proteinExistence type="inferred from homology"/>
<dbReference type="PANTHER" id="PTHR30106:SF2">
    <property type="entry name" value="UPF0324 INNER MEMBRANE PROTEIN YEIH"/>
    <property type="match status" value="1"/>
</dbReference>
<evidence type="ECO:0000256" key="4">
    <source>
        <dbReference type="ARBA" id="ARBA00022692"/>
    </source>
</evidence>
<evidence type="ECO:0000313" key="9">
    <source>
        <dbReference type="Proteomes" id="UP000295294"/>
    </source>
</evidence>
<feature type="transmembrane region" description="Helical" evidence="7">
    <location>
        <begin position="93"/>
        <end position="118"/>
    </location>
</feature>
<dbReference type="AlphaFoldDB" id="A0A4V1BY21"/>
<evidence type="ECO:0000313" key="8">
    <source>
        <dbReference type="EMBL" id="QBY50302.1"/>
    </source>
</evidence>
<gene>
    <name evidence="8" type="ORF">E0W60_03545</name>
</gene>
<evidence type="ECO:0000256" key="3">
    <source>
        <dbReference type="ARBA" id="ARBA00022475"/>
    </source>
</evidence>
<evidence type="ECO:0000256" key="1">
    <source>
        <dbReference type="ARBA" id="ARBA00004651"/>
    </source>
</evidence>
<evidence type="ECO:0000256" key="2">
    <source>
        <dbReference type="ARBA" id="ARBA00007977"/>
    </source>
</evidence>
<dbReference type="OrthoDB" id="9805703at2"/>
<dbReference type="KEGG" id="cox:E0W60_03545"/>
<dbReference type="EMBL" id="CP038634">
    <property type="protein sequence ID" value="QBY50302.1"/>
    <property type="molecule type" value="Genomic_DNA"/>
</dbReference>
<organism evidence="8 9">
    <name type="scientific">Cupriavidus oxalaticus</name>
    <dbReference type="NCBI Taxonomy" id="96344"/>
    <lineage>
        <taxon>Bacteria</taxon>
        <taxon>Pseudomonadati</taxon>
        <taxon>Pseudomonadota</taxon>
        <taxon>Betaproteobacteria</taxon>
        <taxon>Burkholderiales</taxon>
        <taxon>Burkholderiaceae</taxon>
        <taxon>Cupriavidus</taxon>
    </lineage>
</organism>
<keyword evidence="5 7" id="KW-1133">Transmembrane helix</keyword>